<accession>A0A1T4W7L6</accession>
<proteinExistence type="predicted"/>
<feature type="transmembrane region" description="Helical" evidence="1">
    <location>
        <begin position="20"/>
        <end position="40"/>
    </location>
</feature>
<dbReference type="STRING" id="1121442.SAMN02745702_01828"/>
<name>A0A1T4W7L6_9BACT</name>
<organism evidence="2 3">
    <name type="scientific">Desulfobaculum bizertense DSM 18034</name>
    <dbReference type="NCBI Taxonomy" id="1121442"/>
    <lineage>
        <taxon>Bacteria</taxon>
        <taxon>Pseudomonadati</taxon>
        <taxon>Thermodesulfobacteriota</taxon>
        <taxon>Desulfovibrionia</taxon>
        <taxon>Desulfovibrionales</taxon>
        <taxon>Desulfovibrionaceae</taxon>
        <taxon>Desulfobaculum</taxon>
    </lineage>
</organism>
<keyword evidence="3" id="KW-1185">Reference proteome</keyword>
<dbReference type="Pfam" id="PF04748">
    <property type="entry name" value="Polysacc_deac_2"/>
    <property type="match status" value="1"/>
</dbReference>
<dbReference type="RefSeq" id="WP_078685109.1">
    <property type="nucleotide sequence ID" value="NZ_FUYA01000005.1"/>
</dbReference>
<evidence type="ECO:0000313" key="2">
    <source>
        <dbReference type="EMBL" id="SKA73256.1"/>
    </source>
</evidence>
<gene>
    <name evidence="2" type="ORF">SAMN02745702_01828</name>
</gene>
<dbReference type="AlphaFoldDB" id="A0A1T4W7L6"/>
<sequence length="421" mass="46814">MPEQTPTPPKTTKFTVQPAYLVGSTAILLVALFLTLFLLFQGSDDPTPQAAQQAAAVQPSSAKAPQQHAAEAATGPVHDDNLAHLYEETLGAPLEQLIRRVDFAILHSLIAQNYGPAHIELDEVSLHTYHGEPYLFQRQNIELNEKPQAFLLELKRELQKWAPEARMQGEKEKIFITLLGLKTHELSFPIPLGPLNQPQKQGKLSIVIDDMGRSLNFARQLSQLPYPVTFSILPQMPHSAQVADHAAQAGLDVMLHLPMEPKAYPKVRPGPGALFVRMSQREILDTLRADLDQMPRAVGVNNHMGSRFTSYPEGMDTVLRELKSQGLFFLDSLTSPTSVAIQTGRADGLVLYQRDIFLDNVRDRDAILRQLDKAQRVATRKGQAIAIGHPYPETLKALQDWAEIHNKAITMVPISALEPLR</sequence>
<reference evidence="2 3" key="1">
    <citation type="submission" date="2017-02" db="EMBL/GenBank/DDBJ databases">
        <authorList>
            <person name="Peterson S.W."/>
        </authorList>
    </citation>
    <scope>NUCLEOTIDE SEQUENCE [LARGE SCALE GENOMIC DNA]</scope>
    <source>
        <strain evidence="2 3">DSM 18034</strain>
    </source>
</reference>
<evidence type="ECO:0000256" key="1">
    <source>
        <dbReference type="SAM" id="Phobius"/>
    </source>
</evidence>
<keyword evidence="1" id="KW-1133">Transmembrane helix</keyword>
<dbReference type="InterPro" id="IPR006837">
    <property type="entry name" value="Divergent_DAC"/>
</dbReference>
<dbReference type="CDD" id="cd10936">
    <property type="entry name" value="CE4_DAC2"/>
    <property type="match status" value="1"/>
</dbReference>
<dbReference type="OrthoDB" id="9784811at2"/>
<dbReference type="Proteomes" id="UP000189733">
    <property type="component" value="Unassembled WGS sequence"/>
</dbReference>
<dbReference type="InterPro" id="IPR011330">
    <property type="entry name" value="Glyco_hydro/deAcase_b/a-brl"/>
</dbReference>
<dbReference type="GO" id="GO:0005975">
    <property type="term" value="P:carbohydrate metabolic process"/>
    <property type="evidence" value="ECO:0007669"/>
    <property type="project" value="InterPro"/>
</dbReference>
<dbReference type="EMBL" id="FUYA01000005">
    <property type="protein sequence ID" value="SKA73256.1"/>
    <property type="molecule type" value="Genomic_DNA"/>
</dbReference>
<protein>
    <recommendedName>
        <fullName evidence="4">Divergent polysaccharide deacetylase</fullName>
    </recommendedName>
</protein>
<dbReference type="Gene3D" id="3.20.20.370">
    <property type="entry name" value="Glycoside hydrolase/deacetylase"/>
    <property type="match status" value="1"/>
</dbReference>
<dbReference type="SUPFAM" id="SSF88713">
    <property type="entry name" value="Glycoside hydrolase/deacetylase"/>
    <property type="match status" value="1"/>
</dbReference>
<keyword evidence="1" id="KW-0472">Membrane</keyword>
<evidence type="ECO:0008006" key="4">
    <source>
        <dbReference type="Google" id="ProtNLM"/>
    </source>
</evidence>
<evidence type="ECO:0000313" key="3">
    <source>
        <dbReference type="Proteomes" id="UP000189733"/>
    </source>
</evidence>
<dbReference type="PANTHER" id="PTHR30105">
    <property type="entry name" value="UNCHARACTERIZED YIBQ-RELATED"/>
    <property type="match status" value="1"/>
</dbReference>
<dbReference type="PANTHER" id="PTHR30105:SF2">
    <property type="entry name" value="DIVERGENT POLYSACCHARIDE DEACETYLASE SUPERFAMILY"/>
    <property type="match status" value="1"/>
</dbReference>
<keyword evidence="1" id="KW-0812">Transmembrane</keyword>